<dbReference type="EMBL" id="JASJOS010000003">
    <property type="protein sequence ID" value="MDJ1480610.1"/>
    <property type="molecule type" value="Genomic_DNA"/>
</dbReference>
<dbReference type="InterPro" id="IPR032578">
    <property type="entry name" value="DUF4919"/>
</dbReference>
<protein>
    <submittedName>
        <fullName evidence="1">DUF4919 domain-containing protein</fullName>
    </submittedName>
</protein>
<reference evidence="1" key="1">
    <citation type="submission" date="2023-05" db="EMBL/GenBank/DDBJ databases">
        <authorList>
            <person name="Zhang X."/>
        </authorList>
    </citation>
    <scope>NUCLEOTIDE SEQUENCE</scope>
    <source>
        <strain evidence="1">YF14B1</strain>
    </source>
</reference>
<sequence>MKRNLTFSLLFICLSLYMGYGQQISNVNFTDIYKNIATSSSSYFYPVLLARYEKNDTTLTHEQYKHLYYGFTQQPTYDPYEKDLRQKEFNALIAAKDYQKAIAVGKEGVKKSPFNMNYIFGLHYAYDNLGQQAESQKWLSKFDKLLEVLEKSGDGKTIKTAIVVISIGDEQIYMETLGLTVKNRDLTSGTDKIILEEPNELHQKELYFNVEKLGWQASGNKRTVKK</sequence>
<comment type="caution">
    <text evidence="1">The sequence shown here is derived from an EMBL/GenBank/DDBJ whole genome shotgun (WGS) entry which is preliminary data.</text>
</comment>
<dbReference type="Pfam" id="PF16266">
    <property type="entry name" value="DUF4919"/>
    <property type="match status" value="1"/>
</dbReference>
<evidence type="ECO:0000313" key="2">
    <source>
        <dbReference type="Proteomes" id="UP001241110"/>
    </source>
</evidence>
<dbReference type="AlphaFoldDB" id="A0AAE3QP28"/>
<accession>A0AAE3QP28</accession>
<name>A0AAE3QP28_9BACT</name>
<dbReference type="RefSeq" id="WP_313977417.1">
    <property type="nucleotide sequence ID" value="NZ_JASJOS010000003.1"/>
</dbReference>
<proteinExistence type="predicted"/>
<gene>
    <name evidence="1" type="ORF">QNI16_08945</name>
</gene>
<dbReference type="Proteomes" id="UP001241110">
    <property type="component" value="Unassembled WGS sequence"/>
</dbReference>
<evidence type="ECO:0000313" key="1">
    <source>
        <dbReference type="EMBL" id="MDJ1480610.1"/>
    </source>
</evidence>
<organism evidence="1 2">
    <name type="scientific">Xanthocytophaga flava</name>
    <dbReference type="NCBI Taxonomy" id="3048013"/>
    <lineage>
        <taxon>Bacteria</taxon>
        <taxon>Pseudomonadati</taxon>
        <taxon>Bacteroidota</taxon>
        <taxon>Cytophagia</taxon>
        <taxon>Cytophagales</taxon>
        <taxon>Rhodocytophagaceae</taxon>
        <taxon>Xanthocytophaga</taxon>
    </lineage>
</organism>